<keyword evidence="1" id="KW-0472">Membrane</keyword>
<dbReference type="InterPro" id="IPR002656">
    <property type="entry name" value="Acyl_transf_3_dom"/>
</dbReference>
<evidence type="ECO:0000256" key="1">
    <source>
        <dbReference type="SAM" id="Phobius"/>
    </source>
</evidence>
<feature type="transmembrane region" description="Helical" evidence="1">
    <location>
        <begin position="293"/>
        <end position="316"/>
    </location>
</feature>
<dbReference type="KEGG" id="ares:IWH25_14075"/>
<dbReference type="PANTHER" id="PTHR23028:SF131">
    <property type="entry name" value="BLR2367 PROTEIN"/>
    <property type="match status" value="1"/>
</dbReference>
<name>A0A974PXC2_9RHOO</name>
<dbReference type="EMBL" id="CP064781">
    <property type="protein sequence ID" value="QRJ62883.1"/>
    <property type="molecule type" value="Genomic_DNA"/>
</dbReference>
<dbReference type="GO" id="GO:0016747">
    <property type="term" value="F:acyltransferase activity, transferring groups other than amino-acyl groups"/>
    <property type="evidence" value="ECO:0007669"/>
    <property type="project" value="InterPro"/>
</dbReference>
<dbReference type="PANTHER" id="PTHR23028">
    <property type="entry name" value="ACETYLTRANSFERASE"/>
    <property type="match status" value="1"/>
</dbReference>
<protein>
    <submittedName>
        <fullName evidence="3">Acyltransferase</fullName>
    </submittedName>
</protein>
<feature type="domain" description="Acyltransferase 3" evidence="2">
    <location>
        <begin position="23"/>
        <end position="332"/>
    </location>
</feature>
<dbReference type="RefSeq" id="WP_203386413.1">
    <property type="nucleotide sequence ID" value="NZ_CP064781.1"/>
</dbReference>
<dbReference type="GO" id="GO:0000271">
    <property type="term" value="P:polysaccharide biosynthetic process"/>
    <property type="evidence" value="ECO:0007669"/>
    <property type="project" value="TreeGrafter"/>
</dbReference>
<keyword evidence="1" id="KW-1133">Transmembrane helix</keyword>
<feature type="transmembrane region" description="Helical" evidence="1">
    <location>
        <begin position="190"/>
        <end position="208"/>
    </location>
</feature>
<evidence type="ECO:0000259" key="2">
    <source>
        <dbReference type="Pfam" id="PF01757"/>
    </source>
</evidence>
<keyword evidence="3" id="KW-0808">Transferase</keyword>
<keyword evidence="3" id="KW-0012">Acyltransferase</keyword>
<accession>A0A974PXC2</accession>
<gene>
    <name evidence="3" type="ORF">IWH25_14075</name>
</gene>
<keyword evidence="4" id="KW-1185">Reference proteome</keyword>
<feature type="transmembrane region" description="Helical" evidence="1">
    <location>
        <begin position="160"/>
        <end position="181"/>
    </location>
</feature>
<evidence type="ECO:0000313" key="3">
    <source>
        <dbReference type="EMBL" id="QRJ62883.1"/>
    </source>
</evidence>
<sequence length="369" mass="39598">MTPAFPEPSHEQAVAAAERMPLIDALKGVAAQLILLHHLVSYGPLAEAANRLLPALSGWLYDYGRMAVQVFLVVAGFLAARALAPDGAPAALKPLPLIWRRYARLAPPFLVSILLAVAAAAVARGSVAGDMVPAAPTAAELLAYVVFLHSLLGVPSLSTGVWYVPVDLQLYALLVALFWLCGRAGEGRRAALALAGVALLALASLFSFNRDAGLDNWGLYFFYAYALGVFAWWLSDRARSPGWLLAVAAVVAVALLLDFRLRVALALAVALLLALARRRGWLQRWPDSALPGYLGRISFSVFLVHFPVFMLVSAGYVRLGAAGDAADVLALLFAWASATAAGAFFFRHVESRRRWLPAGWRAAFSAGRR</sequence>
<feature type="transmembrane region" description="Helical" evidence="1">
    <location>
        <begin position="214"/>
        <end position="234"/>
    </location>
</feature>
<organism evidence="3 4">
    <name type="scientific">Azospira restricta</name>
    <dbReference type="NCBI Taxonomy" id="404405"/>
    <lineage>
        <taxon>Bacteria</taxon>
        <taxon>Pseudomonadati</taxon>
        <taxon>Pseudomonadota</taxon>
        <taxon>Betaproteobacteria</taxon>
        <taxon>Rhodocyclales</taxon>
        <taxon>Rhodocyclaceae</taxon>
        <taxon>Azospira</taxon>
    </lineage>
</organism>
<reference evidence="3" key="1">
    <citation type="submission" date="2020-11" db="EMBL/GenBank/DDBJ databases">
        <title>Azospira restricta DSM 18626 genome sequence.</title>
        <authorList>
            <person name="Moe W.M."/>
        </authorList>
    </citation>
    <scope>NUCLEOTIDE SEQUENCE</scope>
    <source>
        <strain evidence="3">DSM 18626</strain>
    </source>
</reference>
<keyword evidence="1" id="KW-0812">Transmembrane</keyword>
<evidence type="ECO:0000313" key="4">
    <source>
        <dbReference type="Proteomes" id="UP000663444"/>
    </source>
</evidence>
<dbReference type="Proteomes" id="UP000663444">
    <property type="component" value="Chromosome"/>
</dbReference>
<dbReference type="AlphaFoldDB" id="A0A974PXC2"/>
<feature type="transmembrane region" description="Helical" evidence="1">
    <location>
        <begin position="66"/>
        <end position="84"/>
    </location>
</feature>
<feature type="transmembrane region" description="Helical" evidence="1">
    <location>
        <begin position="328"/>
        <end position="346"/>
    </location>
</feature>
<dbReference type="InterPro" id="IPR050879">
    <property type="entry name" value="Acyltransferase_3"/>
</dbReference>
<dbReference type="GO" id="GO:0016020">
    <property type="term" value="C:membrane"/>
    <property type="evidence" value="ECO:0007669"/>
    <property type="project" value="TreeGrafter"/>
</dbReference>
<dbReference type="Pfam" id="PF01757">
    <property type="entry name" value="Acyl_transf_3"/>
    <property type="match status" value="1"/>
</dbReference>
<feature type="transmembrane region" description="Helical" evidence="1">
    <location>
        <begin position="263"/>
        <end position="281"/>
    </location>
</feature>
<proteinExistence type="predicted"/>
<feature type="transmembrane region" description="Helical" evidence="1">
    <location>
        <begin position="105"/>
        <end position="123"/>
    </location>
</feature>